<reference evidence="1 2" key="1">
    <citation type="submission" date="2020-03" db="EMBL/GenBank/DDBJ databases">
        <title>Soil Listeria distribution.</title>
        <authorList>
            <person name="Liao J."/>
            <person name="Wiedmann M."/>
        </authorList>
    </citation>
    <scope>NUCLEOTIDE SEQUENCE [LARGE SCALE GENOMIC DNA]</scope>
    <source>
        <strain evidence="1 2">FSL L7-0054</strain>
    </source>
</reference>
<evidence type="ECO:0000313" key="1">
    <source>
        <dbReference type="EMBL" id="MBC2285874.1"/>
    </source>
</evidence>
<protein>
    <submittedName>
        <fullName evidence="1">Uncharacterized protein</fullName>
    </submittedName>
</protein>
<dbReference type="EMBL" id="JAARZS010000065">
    <property type="protein sequence ID" value="MBC2285874.1"/>
    <property type="molecule type" value="Genomic_DNA"/>
</dbReference>
<dbReference type="AlphaFoldDB" id="A0A842G5W7"/>
<gene>
    <name evidence="1" type="ORF">HCB69_15975</name>
</gene>
<name>A0A842G5W7_9LIST</name>
<evidence type="ECO:0000313" key="2">
    <source>
        <dbReference type="Proteomes" id="UP000585696"/>
    </source>
</evidence>
<dbReference type="Proteomes" id="UP000585696">
    <property type="component" value="Unassembled WGS sequence"/>
</dbReference>
<dbReference type="RefSeq" id="WP_185655474.1">
    <property type="nucleotide sequence ID" value="NZ_JAARZS010000065.1"/>
</dbReference>
<organism evidence="1 2">
    <name type="scientific">Listeria booriae</name>
    <dbReference type="NCBI Taxonomy" id="1552123"/>
    <lineage>
        <taxon>Bacteria</taxon>
        <taxon>Bacillati</taxon>
        <taxon>Bacillota</taxon>
        <taxon>Bacilli</taxon>
        <taxon>Bacillales</taxon>
        <taxon>Listeriaceae</taxon>
        <taxon>Listeria</taxon>
    </lineage>
</organism>
<accession>A0A842G5W7</accession>
<sequence>MKTKKERLEIVNKVIKKIASLDRQFFLNKKDGQVAEMLLKNGRVYFRDDYTKAEIYAYHYRYFTKFSHGGTMQALILDFSEFIRTGVSKNGKNGYCGLYCTYWGYSDEGMKAIQDYAIELGYLVGTRDVRNKA</sequence>
<proteinExistence type="predicted"/>
<comment type="caution">
    <text evidence="1">The sequence shown here is derived from an EMBL/GenBank/DDBJ whole genome shotgun (WGS) entry which is preliminary data.</text>
</comment>